<accession>A0A7G5IHW8</accession>
<dbReference type="KEGG" id="sand:H3309_00130"/>
<evidence type="ECO:0000313" key="3">
    <source>
        <dbReference type="Proteomes" id="UP000515292"/>
    </source>
</evidence>
<reference evidence="2 3" key="1">
    <citation type="submission" date="2020-07" db="EMBL/GenBank/DDBJ databases">
        <title>Complete genome sequence for Sandaracinobacter sp. M6.</title>
        <authorList>
            <person name="Tang Y."/>
            <person name="Liu Q."/>
            <person name="Guo Z."/>
            <person name="Lei P."/>
            <person name="Huang B."/>
        </authorList>
    </citation>
    <scope>NUCLEOTIDE SEQUENCE [LARGE SCALE GENOMIC DNA]</scope>
    <source>
        <strain evidence="2 3">M6</strain>
    </source>
</reference>
<evidence type="ECO:0000313" key="2">
    <source>
        <dbReference type="EMBL" id="QMW22960.1"/>
    </source>
</evidence>
<proteinExistence type="predicted"/>
<evidence type="ECO:0000256" key="1">
    <source>
        <dbReference type="SAM" id="SignalP"/>
    </source>
</evidence>
<dbReference type="EMBL" id="CP059851">
    <property type="protein sequence ID" value="QMW22960.1"/>
    <property type="molecule type" value="Genomic_DNA"/>
</dbReference>
<organism evidence="2 3">
    <name type="scientific">Sandaracinobacteroides saxicola</name>
    <dbReference type="NCBI Taxonomy" id="2759707"/>
    <lineage>
        <taxon>Bacteria</taxon>
        <taxon>Pseudomonadati</taxon>
        <taxon>Pseudomonadota</taxon>
        <taxon>Alphaproteobacteria</taxon>
        <taxon>Sphingomonadales</taxon>
        <taxon>Sphingosinicellaceae</taxon>
        <taxon>Sandaracinobacteroides</taxon>
    </lineage>
</organism>
<sequence length="146" mass="15758">MKLLLALCSSFVFGISANAQAVSTDAASFCKESSKKSAKFNDGQGFSNIAIRQGTSIKVYREIASPELDWAIYDGYAFSSAGGTRVAFSRVIIYAGNPIVYARFVDANGKSTDNKNVLPEGFYVPSEPEIANFADFCKLPTKQKNG</sequence>
<dbReference type="Proteomes" id="UP000515292">
    <property type="component" value="Chromosome"/>
</dbReference>
<protein>
    <submittedName>
        <fullName evidence="2">Uncharacterized protein</fullName>
    </submittedName>
</protein>
<dbReference type="AlphaFoldDB" id="A0A7G5IHW8"/>
<keyword evidence="1" id="KW-0732">Signal</keyword>
<gene>
    <name evidence="2" type="ORF">H3309_00130</name>
</gene>
<name>A0A7G5IHW8_9SPHN</name>
<feature type="signal peptide" evidence="1">
    <location>
        <begin position="1"/>
        <end position="21"/>
    </location>
</feature>
<feature type="chain" id="PRO_5028838465" evidence="1">
    <location>
        <begin position="22"/>
        <end position="146"/>
    </location>
</feature>
<keyword evidence="3" id="KW-1185">Reference proteome</keyword>
<dbReference type="RefSeq" id="WP_182296348.1">
    <property type="nucleotide sequence ID" value="NZ_CP059851.1"/>
</dbReference>